<organism evidence="1 2">
    <name type="scientific">Pleurodeles waltl</name>
    <name type="common">Iberian ribbed newt</name>
    <dbReference type="NCBI Taxonomy" id="8319"/>
    <lineage>
        <taxon>Eukaryota</taxon>
        <taxon>Metazoa</taxon>
        <taxon>Chordata</taxon>
        <taxon>Craniata</taxon>
        <taxon>Vertebrata</taxon>
        <taxon>Euteleostomi</taxon>
        <taxon>Amphibia</taxon>
        <taxon>Batrachia</taxon>
        <taxon>Caudata</taxon>
        <taxon>Salamandroidea</taxon>
        <taxon>Salamandridae</taxon>
        <taxon>Pleurodelinae</taxon>
        <taxon>Pleurodeles</taxon>
    </lineage>
</organism>
<gene>
    <name evidence="1" type="ORF">NDU88_003768</name>
</gene>
<evidence type="ECO:0000313" key="1">
    <source>
        <dbReference type="EMBL" id="KAJ1199936.1"/>
    </source>
</evidence>
<dbReference type="EMBL" id="JANPWB010000003">
    <property type="protein sequence ID" value="KAJ1199936.1"/>
    <property type="molecule type" value="Genomic_DNA"/>
</dbReference>
<proteinExistence type="predicted"/>
<evidence type="ECO:0000313" key="2">
    <source>
        <dbReference type="Proteomes" id="UP001066276"/>
    </source>
</evidence>
<reference evidence="1" key="1">
    <citation type="journal article" date="2022" name="bioRxiv">
        <title>Sequencing and chromosome-scale assembly of the giantPleurodeles waltlgenome.</title>
        <authorList>
            <person name="Brown T."/>
            <person name="Elewa A."/>
            <person name="Iarovenko S."/>
            <person name="Subramanian E."/>
            <person name="Araus A.J."/>
            <person name="Petzold A."/>
            <person name="Susuki M."/>
            <person name="Suzuki K.-i.T."/>
            <person name="Hayashi T."/>
            <person name="Toyoda A."/>
            <person name="Oliveira C."/>
            <person name="Osipova E."/>
            <person name="Leigh N.D."/>
            <person name="Simon A."/>
            <person name="Yun M.H."/>
        </authorList>
    </citation>
    <scope>NUCLEOTIDE SEQUENCE</scope>
    <source>
        <strain evidence="1">20211129_DDA</strain>
        <tissue evidence="1">Liver</tissue>
    </source>
</reference>
<dbReference type="Proteomes" id="UP001066276">
    <property type="component" value="Chromosome 2_1"/>
</dbReference>
<sequence>MVGALIWNKAILTHILLDVGYLHPDTFTLATRMRDSVVPQHGAETRSLCRSSGPLTELTHRGIFRWHSTQQTGLTAFICHFRIYCCVDREDRKF</sequence>
<name>A0AAV7VGW0_PLEWA</name>
<dbReference type="AlphaFoldDB" id="A0AAV7VGW0"/>
<evidence type="ECO:0008006" key="3">
    <source>
        <dbReference type="Google" id="ProtNLM"/>
    </source>
</evidence>
<accession>A0AAV7VGW0</accession>
<keyword evidence="2" id="KW-1185">Reference proteome</keyword>
<comment type="caution">
    <text evidence="1">The sequence shown here is derived from an EMBL/GenBank/DDBJ whole genome shotgun (WGS) entry which is preliminary data.</text>
</comment>
<protein>
    <recommendedName>
        <fullName evidence="3">Secreted protein</fullName>
    </recommendedName>
</protein>